<feature type="transmembrane region" description="Helical" evidence="1">
    <location>
        <begin position="59"/>
        <end position="80"/>
    </location>
</feature>
<keyword evidence="1" id="KW-1133">Transmembrane helix</keyword>
<sequence length="368" mass="42798">MQKFKLRSFILILVSIFFISLSLKYDVAIELVYTNVVNKFFREKLSLLFGHTSIPIGDILMLLLIILTIVLLVRLVLSIFSPKKIFSNIAKTIFLIINISAIFLFLFVALYALNYHTRPMQSIIVDKYNRKYSTNVKIDVTKDKKMEIFYFLNDKIKENKKLISSESNKFVDKDINGFSKELNVGYNAISDIFPNLEGEYSSPKKSLYSSVFNNFGLDAIYHIYTNEVSINDNIPRIYKPYIMAKYMAYQRGVAREDEALFTAFLATSNSTNVEVQYSGYLSMLNLLVESTKIKDRVTYNEMLSKIDDNTKKDLNEIKRYKLQYGQGKFIKDQICVYYKRINGDLRSTDLSIQTIDILSIYYSLFSYK</sequence>
<protein>
    <submittedName>
        <fullName evidence="2">DUF3810 family protein</fullName>
    </submittedName>
</protein>
<name>A0ABY7JQZ3_9FIRM</name>
<proteinExistence type="predicted"/>
<keyword evidence="1" id="KW-0472">Membrane</keyword>
<feature type="transmembrane region" description="Helical" evidence="1">
    <location>
        <begin position="92"/>
        <end position="113"/>
    </location>
</feature>
<reference evidence="2" key="1">
    <citation type="submission" date="2022-12" db="EMBL/GenBank/DDBJ databases">
        <title>Peptostreptococcus.</title>
        <authorList>
            <person name="Lee S.H."/>
        </authorList>
    </citation>
    <scope>NUCLEOTIDE SEQUENCE</scope>
    <source>
        <strain evidence="2">CBA3647</strain>
    </source>
</reference>
<dbReference type="Pfam" id="PF12725">
    <property type="entry name" value="DUF3810"/>
    <property type="match status" value="1"/>
</dbReference>
<keyword evidence="1" id="KW-0812">Transmembrane</keyword>
<evidence type="ECO:0000256" key="1">
    <source>
        <dbReference type="SAM" id="Phobius"/>
    </source>
</evidence>
<accession>A0ABY7JQZ3</accession>
<keyword evidence="3" id="KW-1185">Reference proteome</keyword>
<dbReference type="Proteomes" id="UP001164187">
    <property type="component" value="Chromosome"/>
</dbReference>
<organism evidence="2 3">
    <name type="scientific">Peptostreptococcus equinus</name>
    <dbReference type="NCBI Taxonomy" id="3003601"/>
    <lineage>
        <taxon>Bacteria</taxon>
        <taxon>Bacillati</taxon>
        <taxon>Bacillota</taxon>
        <taxon>Clostridia</taxon>
        <taxon>Peptostreptococcales</taxon>
        <taxon>Peptostreptococcaceae</taxon>
        <taxon>Peptostreptococcus</taxon>
    </lineage>
</organism>
<dbReference type="InterPro" id="IPR024294">
    <property type="entry name" value="DUF3810"/>
</dbReference>
<evidence type="ECO:0000313" key="2">
    <source>
        <dbReference type="EMBL" id="WAW15777.1"/>
    </source>
</evidence>
<evidence type="ECO:0000313" key="3">
    <source>
        <dbReference type="Proteomes" id="UP001164187"/>
    </source>
</evidence>
<dbReference type="EMBL" id="CP114052">
    <property type="protein sequence ID" value="WAW15777.1"/>
    <property type="molecule type" value="Genomic_DNA"/>
</dbReference>
<gene>
    <name evidence="2" type="ORF">O0R46_04815</name>
</gene>
<dbReference type="RefSeq" id="WP_269312457.1">
    <property type="nucleotide sequence ID" value="NZ_CP114052.1"/>
</dbReference>